<comment type="caution">
    <text evidence="1">The sequence shown here is derived from an EMBL/GenBank/DDBJ whole genome shotgun (WGS) entry which is preliminary data.</text>
</comment>
<evidence type="ECO:0000313" key="2">
    <source>
        <dbReference type="Proteomes" id="UP001529369"/>
    </source>
</evidence>
<accession>A0ABT8ADK2</accession>
<dbReference type="EMBL" id="JAUFPN010000197">
    <property type="protein sequence ID" value="MDN3567837.1"/>
    <property type="molecule type" value="Genomic_DNA"/>
</dbReference>
<dbReference type="RefSeq" id="WP_290319903.1">
    <property type="nucleotide sequence ID" value="NZ_JAUFPN010000197.1"/>
</dbReference>
<gene>
    <name evidence="1" type="ORF">QWZ14_25945</name>
</gene>
<sequence length="112" mass="12584">MSGPTDEVKSWMTMFRWIVKVIRDEYGIDEARLTRHAALETEIGLGPEQVEDVLGIIGQSFGIRFPPDTLDEVLRLEELCMLASWLKGLYRRPEFISDRFAAACDAANPGPG</sequence>
<keyword evidence="2" id="KW-1185">Reference proteome</keyword>
<protein>
    <submittedName>
        <fullName evidence="1">Acyl carrier protein</fullName>
    </submittedName>
</protein>
<evidence type="ECO:0000313" key="1">
    <source>
        <dbReference type="EMBL" id="MDN3567837.1"/>
    </source>
</evidence>
<dbReference type="Proteomes" id="UP001529369">
    <property type="component" value="Unassembled WGS sequence"/>
</dbReference>
<reference evidence="2" key="1">
    <citation type="journal article" date="2019" name="Int. J. Syst. Evol. Microbiol.">
        <title>The Global Catalogue of Microorganisms (GCM) 10K type strain sequencing project: providing services to taxonomists for standard genome sequencing and annotation.</title>
        <authorList>
            <consortium name="The Broad Institute Genomics Platform"/>
            <consortium name="The Broad Institute Genome Sequencing Center for Infectious Disease"/>
            <person name="Wu L."/>
            <person name="Ma J."/>
        </authorList>
    </citation>
    <scope>NUCLEOTIDE SEQUENCE [LARGE SCALE GENOMIC DNA]</scope>
    <source>
        <strain evidence="2">CECT 7131</strain>
    </source>
</reference>
<proteinExistence type="predicted"/>
<name>A0ABT8ADK2_9PROT</name>
<organism evidence="1 2">
    <name type="scientific">Paeniroseomonas aquatica</name>
    <dbReference type="NCBI Taxonomy" id="373043"/>
    <lineage>
        <taxon>Bacteria</taxon>
        <taxon>Pseudomonadati</taxon>
        <taxon>Pseudomonadota</taxon>
        <taxon>Alphaproteobacteria</taxon>
        <taxon>Acetobacterales</taxon>
        <taxon>Acetobacteraceae</taxon>
        <taxon>Paeniroseomonas</taxon>
    </lineage>
</organism>